<gene>
    <name evidence="2" type="ORF">H8R92_10095</name>
</gene>
<protein>
    <submittedName>
        <fullName evidence="2">Uncharacterized protein</fullName>
    </submittedName>
</protein>
<dbReference type="RefSeq" id="WP_022211864.1">
    <property type="nucleotide sequence ID" value="NZ_JACOOQ010000017.1"/>
</dbReference>
<comment type="caution">
    <text evidence="2">The sequence shown here is derived from an EMBL/GenBank/DDBJ whole genome shotgun (WGS) entry which is preliminary data.</text>
</comment>
<evidence type="ECO:0000313" key="3">
    <source>
        <dbReference type="Proteomes" id="UP000662088"/>
    </source>
</evidence>
<dbReference type="EMBL" id="JACOOQ010000017">
    <property type="protein sequence ID" value="MBC5640764.1"/>
    <property type="molecule type" value="Genomic_DNA"/>
</dbReference>
<dbReference type="AlphaFoldDB" id="A0A8I0DNT9"/>
<sequence length="185" mass="21134">MAWDADIIDDRVKDQYDSKKNNKNKFNNKCKIDPTGGANSNEYKYCDLDIPFGFQDIDPMLITVLGEVVGSILSGNMPTNVANAFGNWVQLIAQVIVMFNAQQQYSQAGPGRYYSPDYRNISNPFTAEPSTSDGYEQIVKKKNKKKSHKERKQSHNGKYEEDIINQLNDKILALEREIEELKNKM</sequence>
<reference evidence="2" key="1">
    <citation type="submission" date="2020-08" db="EMBL/GenBank/DDBJ databases">
        <title>Genome public.</title>
        <authorList>
            <person name="Liu C."/>
            <person name="Sun Q."/>
        </authorList>
    </citation>
    <scope>NUCLEOTIDE SEQUENCE</scope>
    <source>
        <strain evidence="2">NSJ-42</strain>
    </source>
</reference>
<name>A0A8I0DNT9_9CLOT</name>
<organism evidence="2 3">
    <name type="scientific">Clostridium lentum</name>
    <dbReference type="NCBI Taxonomy" id="2763037"/>
    <lineage>
        <taxon>Bacteria</taxon>
        <taxon>Bacillati</taxon>
        <taxon>Bacillota</taxon>
        <taxon>Clostridia</taxon>
        <taxon>Eubacteriales</taxon>
        <taxon>Clostridiaceae</taxon>
        <taxon>Clostridium</taxon>
    </lineage>
</organism>
<feature type="compositionally biased region" description="Basic residues" evidence="1">
    <location>
        <begin position="140"/>
        <end position="155"/>
    </location>
</feature>
<evidence type="ECO:0000313" key="2">
    <source>
        <dbReference type="EMBL" id="MBC5640764.1"/>
    </source>
</evidence>
<accession>A0A8I0DNT9</accession>
<dbReference type="Proteomes" id="UP000662088">
    <property type="component" value="Unassembled WGS sequence"/>
</dbReference>
<proteinExistence type="predicted"/>
<feature type="region of interest" description="Disordered" evidence="1">
    <location>
        <begin position="140"/>
        <end position="160"/>
    </location>
</feature>
<keyword evidence="3" id="KW-1185">Reference proteome</keyword>
<evidence type="ECO:0000256" key="1">
    <source>
        <dbReference type="SAM" id="MobiDB-lite"/>
    </source>
</evidence>